<dbReference type="STRING" id="1513271.XM47_05095"/>
<dbReference type="EMBL" id="LAZL01000006">
    <property type="protein sequence ID" value="KMT66149.1"/>
    <property type="molecule type" value="Genomic_DNA"/>
</dbReference>
<dbReference type="Proteomes" id="UP000037600">
    <property type="component" value="Unassembled WGS sequence"/>
</dbReference>
<dbReference type="Gene3D" id="3.40.190.10">
    <property type="entry name" value="Periplasmic binding protein-like II"/>
    <property type="match status" value="2"/>
</dbReference>
<keyword evidence="3" id="KW-0732">Signal</keyword>
<dbReference type="GO" id="GO:0042956">
    <property type="term" value="P:maltodextrin transmembrane transport"/>
    <property type="evidence" value="ECO:0007669"/>
    <property type="project" value="TreeGrafter"/>
</dbReference>
<dbReference type="PANTHER" id="PTHR30061">
    <property type="entry name" value="MALTOSE-BINDING PERIPLASMIC PROTEIN"/>
    <property type="match status" value="1"/>
</dbReference>
<organism evidence="4 5">
    <name type="scientific">Catenovulum maritimum</name>
    <dbReference type="NCBI Taxonomy" id="1513271"/>
    <lineage>
        <taxon>Bacteria</taxon>
        <taxon>Pseudomonadati</taxon>
        <taxon>Pseudomonadota</taxon>
        <taxon>Gammaproteobacteria</taxon>
        <taxon>Alteromonadales</taxon>
        <taxon>Alteromonadaceae</taxon>
        <taxon>Catenovulum</taxon>
    </lineage>
</organism>
<name>A0A0J8GY39_9ALTE</name>
<proteinExistence type="inferred from homology"/>
<gene>
    <name evidence="4" type="ORF">XM47_05095</name>
</gene>
<dbReference type="Pfam" id="PF01547">
    <property type="entry name" value="SBP_bac_1"/>
    <property type="match status" value="1"/>
</dbReference>
<dbReference type="GO" id="GO:1901982">
    <property type="term" value="F:maltose binding"/>
    <property type="evidence" value="ECO:0007669"/>
    <property type="project" value="TreeGrafter"/>
</dbReference>
<evidence type="ECO:0000256" key="3">
    <source>
        <dbReference type="ARBA" id="ARBA00022729"/>
    </source>
</evidence>
<keyword evidence="2" id="KW-0813">Transport</keyword>
<dbReference type="GO" id="GO:0015768">
    <property type="term" value="P:maltose transport"/>
    <property type="evidence" value="ECO:0007669"/>
    <property type="project" value="TreeGrafter"/>
</dbReference>
<evidence type="ECO:0000256" key="1">
    <source>
        <dbReference type="ARBA" id="ARBA00008520"/>
    </source>
</evidence>
<dbReference type="SUPFAM" id="SSF53850">
    <property type="entry name" value="Periplasmic binding protein-like II"/>
    <property type="match status" value="1"/>
</dbReference>
<dbReference type="AlphaFoldDB" id="A0A0J8GY39"/>
<evidence type="ECO:0000313" key="4">
    <source>
        <dbReference type="EMBL" id="KMT66149.1"/>
    </source>
</evidence>
<protein>
    <recommendedName>
        <fullName evidence="6">ABC transporter substrate-binding protein</fullName>
    </recommendedName>
</protein>
<dbReference type="InterPro" id="IPR006059">
    <property type="entry name" value="SBP"/>
</dbReference>
<evidence type="ECO:0008006" key="6">
    <source>
        <dbReference type="Google" id="ProtNLM"/>
    </source>
</evidence>
<sequence>MATSMQLTHYRSHLTRVILIISLILVTSSYAEERKIIQFWHSNNSELFWQSIIDDFNQTHSNIKIQISVFPTEELKTAIVKAVYSKQAPEVVMFSSDNLGYRDLFELSVVSEDILSPQLTASSLEYVKNQELLGIPLYTGNHLVLFYNKSYINRPASNWQELLKQTPKLLQQNIKPLAIKYSEMYWFIAFLHGMGGETLKLDKPTLNTAEMVNTLKFYKQLQQTLKVPQSCTYDCPSLHFFQGKYAYSINGDWEFEQTRKRLGNNFGIAPLPTIHQHKVSSLSGALTIAFPAQSLSNTNRPHLVELAKYLQSEKVMRRISTELHVFPSHKLIQAEILNEADENWKALISQLEVSKKLKPSKAVVSSWNAMAKGLNLYLNGTLSAHQTAEYMQSTAEYEMQKLTNTRLQ</sequence>
<comment type="similarity">
    <text evidence="1">Belongs to the bacterial solute-binding protein 1 family.</text>
</comment>
<dbReference type="OrthoDB" id="9766758at2"/>
<comment type="caution">
    <text evidence="4">The sequence shown here is derived from an EMBL/GenBank/DDBJ whole genome shotgun (WGS) entry which is preliminary data.</text>
</comment>
<dbReference type="PANTHER" id="PTHR30061:SF50">
    <property type="entry name" value="MALTOSE_MALTODEXTRIN-BINDING PERIPLASMIC PROTEIN"/>
    <property type="match status" value="1"/>
</dbReference>
<evidence type="ECO:0000256" key="2">
    <source>
        <dbReference type="ARBA" id="ARBA00022448"/>
    </source>
</evidence>
<evidence type="ECO:0000313" key="5">
    <source>
        <dbReference type="Proteomes" id="UP000037600"/>
    </source>
</evidence>
<accession>A0A0J8GY39</accession>
<reference evidence="4 5" key="1">
    <citation type="submission" date="2015-04" db="EMBL/GenBank/DDBJ databases">
        <title>Draft Genome Sequence of the Novel Agar-Digesting Marine Bacterium Q1.</title>
        <authorList>
            <person name="Li Y."/>
            <person name="Li D."/>
            <person name="Chen G."/>
            <person name="Du Z."/>
        </authorList>
    </citation>
    <scope>NUCLEOTIDE SEQUENCE [LARGE SCALE GENOMIC DNA]</scope>
    <source>
        <strain evidence="4 5">Q1</strain>
    </source>
</reference>
<dbReference type="GO" id="GO:0055052">
    <property type="term" value="C:ATP-binding cassette (ABC) transporter complex, substrate-binding subunit-containing"/>
    <property type="evidence" value="ECO:0007669"/>
    <property type="project" value="TreeGrafter"/>
</dbReference>
<keyword evidence="5" id="KW-1185">Reference proteome</keyword>